<name>A0A2P7SSC9_9HYPH</name>
<dbReference type="Pfam" id="PF02558">
    <property type="entry name" value="ApbA"/>
    <property type="match status" value="1"/>
</dbReference>
<dbReference type="EMBL" id="PXYK01000002">
    <property type="protein sequence ID" value="PSJ65379.1"/>
    <property type="molecule type" value="Genomic_DNA"/>
</dbReference>
<dbReference type="PANTHER" id="PTHR21708">
    <property type="entry name" value="PROBABLE 2-DEHYDROPANTOATE 2-REDUCTASE"/>
    <property type="match status" value="1"/>
</dbReference>
<sequence length="360" mass="39139">MTWKDKAGPRIAFVGTGAQGASIGADFALAGLDVTFIEQWPAHVEAIRASGITVNLPTRTVNAKVPALHLCQVAEIREPFDLVFLVVKAYDTKWACQLIEPVLAPDGFVVGLQNGMTHEDIASVVGRHRTIAAVIEIASNMFVPGVTNRQNDHDSSWFALGALDPRMQERVEEVAVLLRNSGTVEVTQDIVSAKWMKLVVNAAELIPSAIVNLPLADAARAPDMLEVMRAAGYEAMQAALADGARIVPIIGMPPVMSNHPDRYVDQIFEEVLKTFSQPDTLTTSLQDWRKGRRAEVREVNGFVVDKLRSVGRSSPVNQRVVEIALDIERGILEARPENSKLLLEAPQGALGSSGTLEDRV</sequence>
<dbReference type="Gene3D" id="1.10.1040.10">
    <property type="entry name" value="N-(1-d-carboxylethyl)-l-norvaline Dehydrogenase, domain 2"/>
    <property type="match status" value="1"/>
</dbReference>
<comment type="pathway">
    <text evidence="1">Cofactor biosynthesis; (R)-pantothenate biosynthesis; (R)-pantoate from 3-methyl-2-oxobutanoate: step 2/2.</text>
</comment>
<dbReference type="SUPFAM" id="SSF51735">
    <property type="entry name" value="NAD(P)-binding Rossmann-fold domains"/>
    <property type="match status" value="1"/>
</dbReference>
<dbReference type="InterPro" id="IPR008927">
    <property type="entry name" value="6-PGluconate_DH-like_C_sf"/>
</dbReference>
<reference evidence="9 10" key="1">
    <citation type="submission" date="2018-03" db="EMBL/GenBank/DDBJ databases">
        <title>The draft genome of Mesorhizobium sp. 6GN-30.</title>
        <authorList>
            <person name="Liu L."/>
            <person name="Li L."/>
            <person name="Wang T."/>
            <person name="Zhang X."/>
            <person name="Liang L."/>
        </authorList>
    </citation>
    <scope>NUCLEOTIDE SEQUENCE [LARGE SCALE GENOMIC DNA]</scope>
    <source>
        <strain evidence="9 10">6GN30</strain>
    </source>
</reference>
<dbReference type="SUPFAM" id="SSF48179">
    <property type="entry name" value="6-phosphogluconate dehydrogenase C-terminal domain-like"/>
    <property type="match status" value="1"/>
</dbReference>
<evidence type="ECO:0000256" key="4">
    <source>
        <dbReference type="ARBA" id="ARBA00022655"/>
    </source>
</evidence>
<feature type="domain" description="Ketopantoate reductase N-terminal" evidence="7">
    <location>
        <begin position="11"/>
        <end position="151"/>
    </location>
</feature>
<dbReference type="Proteomes" id="UP000241229">
    <property type="component" value="Unassembled WGS sequence"/>
</dbReference>
<dbReference type="GO" id="GO:0005737">
    <property type="term" value="C:cytoplasm"/>
    <property type="evidence" value="ECO:0007669"/>
    <property type="project" value="TreeGrafter"/>
</dbReference>
<dbReference type="InterPro" id="IPR013328">
    <property type="entry name" value="6PGD_dom2"/>
</dbReference>
<evidence type="ECO:0000256" key="1">
    <source>
        <dbReference type="ARBA" id="ARBA00004994"/>
    </source>
</evidence>
<evidence type="ECO:0000256" key="2">
    <source>
        <dbReference type="ARBA" id="ARBA00013014"/>
    </source>
</evidence>
<keyword evidence="10" id="KW-1185">Reference proteome</keyword>
<comment type="catalytic activity">
    <reaction evidence="6">
        <text>(R)-pantoate + NADP(+) = 2-dehydropantoate + NADPH + H(+)</text>
        <dbReference type="Rhea" id="RHEA:16233"/>
        <dbReference type="ChEBI" id="CHEBI:11561"/>
        <dbReference type="ChEBI" id="CHEBI:15378"/>
        <dbReference type="ChEBI" id="CHEBI:15980"/>
        <dbReference type="ChEBI" id="CHEBI:57783"/>
        <dbReference type="ChEBI" id="CHEBI:58349"/>
        <dbReference type="EC" id="1.1.1.169"/>
    </reaction>
</comment>
<dbReference type="OrthoDB" id="9793586at2"/>
<evidence type="ECO:0000259" key="7">
    <source>
        <dbReference type="Pfam" id="PF02558"/>
    </source>
</evidence>
<dbReference type="EC" id="1.1.1.169" evidence="2"/>
<organism evidence="9 10">
    <name type="scientific">Kumtagia ephedrae</name>
    <dbReference type="NCBI Taxonomy" id="2116701"/>
    <lineage>
        <taxon>Bacteria</taxon>
        <taxon>Pseudomonadati</taxon>
        <taxon>Pseudomonadota</taxon>
        <taxon>Alphaproteobacteria</taxon>
        <taxon>Hyphomicrobiales</taxon>
        <taxon>Phyllobacteriaceae</taxon>
        <taxon>Kumtagia</taxon>
    </lineage>
</organism>
<dbReference type="InterPro" id="IPR036291">
    <property type="entry name" value="NAD(P)-bd_dom_sf"/>
</dbReference>
<dbReference type="PANTHER" id="PTHR21708:SF26">
    <property type="entry name" value="2-DEHYDROPANTOATE 2-REDUCTASE"/>
    <property type="match status" value="1"/>
</dbReference>
<proteinExistence type="predicted"/>
<dbReference type="Pfam" id="PF08546">
    <property type="entry name" value="ApbA_C"/>
    <property type="match status" value="1"/>
</dbReference>
<dbReference type="GO" id="GO:0015940">
    <property type="term" value="P:pantothenate biosynthetic process"/>
    <property type="evidence" value="ECO:0007669"/>
    <property type="project" value="UniProtKB-UniPathway"/>
</dbReference>
<dbReference type="GO" id="GO:0008677">
    <property type="term" value="F:2-dehydropantoate 2-reductase activity"/>
    <property type="evidence" value="ECO:0007669"/>
    <property type="project" value="UniProtKB-EC"/>
</dbReference>
<feature type="domain" description="Ketopantoate reductase C-terminal" evidence="8">
    <location>
        <begin position="189"/>
        <end position="324"/>
    </location>
</feature>
<evidence type="ECO:0000259" key="8">
    <source>
        <dbReference type="Pfam" id="PF08546"/>
    </source>
</evidence>
<dbReference type="InterPro" id="IPR013752">
    <property type="entry name" value="KPA_reductase"/>
</dbReference>
<dbReference type="Gene3D" id="3.40.50.720">
    <property type="entry name" value="NAD(P)-binding Rossmann-like Domain"/>
    <property type="match status" value="1"/>
</dbReference>
<dbReference type="InterPro" id="IPR051402">
    <property type="entry name" value="KPR-Related"/>
</dbReference>
<evidence type="ECO:0000256" key="6">
    <source>
        <dbReference type="ARBA" id="ARBA00048793"/>
    </source>
</evidence>
<comment type="caution">
    <text evidence="9">The sequence shown here is derived from an EMBL/GenBank/DDBJ whole genome shotgun (WGS) entry which is preliminary data.</text>
</comment>
<dbReference type="AlphaFoldDB" id="A0A2P7SSC9"/>
<evidence type="ECO:0000256" key="5">
    <source>
        <dbReference type="ARBA" id="ARBA00032024"/>
    </source>
</evidence>
<keyword evidence="4" id="KW-0566">Pantothenate biosynthesis</keyword>
<dbReference type="InterPro" id="IPR013332">
    <property type="entry name" value="KPR_N"/>
</dbReference>
<dbReference type="UniPathway" id="UPA00028">
    <property type="reaction ID" value="UER00004"/>
</dbReference>
<evidence type="ECO:0000313" key="9">
    <source>
        <dbReference type="EMBL" id="PSJ65379.1"/>
    </source>
</evidence>
<evidence type="ECO:0000313" key="10">
    <source>
        <dbReference type="Proteomes" id="UP000241229"/>
    </source>
</evidence>
<accession>A0A2P7SSC9</accession>
<dbReference type="RefSeq" id="WP_106770719.1">
    <property type="nucleotide sequence ID" value="NZ_PXYK01000002.1"/>
</dbReference>
<protein>
    <recommendedName>
        <fullName evidence="3">2-dehydropantoate 2-reductase</fullName>
        <ecNumber evidence="2">1.1.1.169</ecNumber>
    </recommendedName>
    <alternativeName>
        <fullName evidence="5">Ketopantoate reductase</fullName>
    </alternativeName>
</protein>
<evidence type="ECO:0000256" key="3">
    <source>
        <dbReference type="ARBA" id="ARBA00019465"/>
    </source>
</evidence>
<gene>
    <name evidence="9" type="ORF">C7I84_02955</name>
</gene>